<dbReference type="GO" id="GO:0016887">
    <property type="term" value="F:ATP hydrolysis activity"/>
    <property type="evidence" value="ECO:0007669"/>
    <property type="project" value="InterPro"/>
</dbReference>
<dbReference type="Gene3D" id="1.20.1560.10">
    <property type="entry name" value="ABC transporter type 1, transmembrane domain"/>
    <property type="match status" value="2"/>
</dbReference>
<evidence type="ECO:0000256" key="9">
    <source>
        <dbReference type="SAM" id="MobiDB-lite"/>
    </source>
</evidence>
<feature type="transmembrane region" description="Helical" evidence="10">
    <location>
        <begin position="439"/>
        <end position="463"/>
    </location>
</feature>
<evidence type="ECO:0000313" key="13">
    <source>
        <dbReference type="Proteomes" id="UP000476176"/>
    </source>
</evidence>
<organism evidence="12 13">
    <name type="scientific">Phytophthora fragariae</name>
    <dbReference type="NCBI Taxonomy" id="53985"/>
    <lineage>
        <taxon>Eukaryota</taxon>
        <taxon>Sar</taxon>
        <taxon>Stramenopiles</taxon>
        <taxon>Oomycota</taxon>
        <taxon>Peronosporomycetes</taxon>
        <taxon>Peronosporales</taxon>
        <taxon>Peronosporaceae</taxon>
        <taxon>Phytophthora</taxon>
    </lineage>
</organism>
<dbReference type="InterPro" id="IPR027417">
    <property type="entry name" value="P-loop_NTPase"/>
</dbReference>
<protein>
    <recommendedName>
        <fullName evidence="11">ABC transporter domain-containing protein</fullName>
    </recommendedName>
</protein>
<dbReference type="GO" id="GO:0090374">
    <property type="term" value="P:oligopeptide export from mitochondrion"/>
    <property type="evidence" value="ECO:0007669"/>
    <property type="project" value="TreeGrafter"/>
</dbReference>
<feature type="transmembrane region" description="Helical" evidence="10">
    <location>
        <begin position="135"/>
        <end position="158"/>
    </location>
</feature>
<dbReference type="SUPFAM" id="SSF52540">
    <property type="entry name" value="P-loop containing nucleoside triphosphate hydrolases"/>
    <property type="match status" value="1"/>
</dbReference>
<dbReference type="InterPro" id="IPR003439">
    <property type="entry name" value="ABC_transporter-like_ATP-bd"/>
</dbReference>
<dbReference type="PANTHER" id="PTHR43394">
    <property type="entry name" value="ATP-DEPENDENT PERMEASE MDL1, MITOCHONDRIAL"/>
    <property type="match status" value="1"/>
</dbReference>
<reference evidence="12 13" key="1">
    <citation type="submission" date="2018-09" db="EMBL/GenBank/DDBJ databases">
        <title>Genomic investigation of the strawberry pathogen Phytophthora fragariae indicates pathogenicity is determined by transcriptional variation in three key races.</title>
        <authorList>
            <person name="Adams T.M."/>
            <person name="Armitage A.D."/>
            <person name="Sobczyk M.K."/>
            <person name="Bates H.J."/>
            <person name="Dunwell J.M."/>
            <person name="Nellist C.F."/>
            <person name="Harrison R.J."/>
        </authorList>
    </citation>
    <scope>NUCLEOTIDE SEQUENCE [LARGE SCALE GENOMIC DNA]</scope>
    <source>
        <strain evidence="12 13">BC-23</strain>
    </source>
</reference>
<dbReference type="GO" id="GO:0005743">
    <property type="term" value="C:mitochondrial inner membrane"/>
    <property type="evidence" value="ECO:0007669"/>
    <property type="project" value="TreeGrafter"/>
</dbReference>
<dbReference type="PROSITE" id="PS00211">
    <property type="entry name" value="ABC_TRANSPORTER_1"/>
    <property type="match status" value="1"/>
</dbReference>
<comment type="subcellular location">
    <subcellularLocation>
        <location evidence="1">Membrane</location>
        <topology evidence="1">Multi-pass membrane protein</topology>
    </subcellularLocation>
</comment>
<dbReference type="EMBL" id="QXGC01001427">
    <property type="protein sequence ID" value="KAE9203223.1"/>
    <property type="molecule type" value="Genomic_DNA"/>
</dbReference>
<accession>A0A6G0ND90</accession>
<evidence type="ECO:0000313" key="12">
    <source>
        <dbReference type="EMBL" id="KAE9203223.1"/>
    </source>
</evidence>
<evidence type="ECO:0000256" key="1">
    <source>
        <dbReference type="ARBA" id="ARBA00004141"/>
    </source>
</evidence>
<gene>
    <name evidence="12" type="ORF">PF004_g18195</name>
</gene>
<dbReference type="Pfam" id="PF00005">
    <property type="entry name" value="ABC_tran"/>
    <property type="match status" value="1"/>
</dbReference>
<feature type="domain" description="ABC transporter" evidence="11">
    <location>
        <begin position="120"/>
        <end position="371"/>
    </location>
</feature>
<evidence type="ECO:0000256" key="6">
    <source>
        <dbReference type="ARBA" id="ARBA00022989"/>
    </source>
</evidence>
<evidence type="ECO:0000256" key="5">
    <source>
        <dbReference type="ARBA" id="ARBA00022840"/>
    </source>
</evidence>
<keyword evidence="6 10" id="KW-1133">Transmembrane helix</keyword>
<keyword evidence="3 10" id="KW-0812">Transmembrane</keyword>
<feature type="transmembrane region" description="Helical" evidence="10">
    <location>
        <begin position="178"/>
        <end position="196"/>
    </location>
</feature>
<name>A0A6G0ND90_9STRA</name>
<keyword evidence="8" id="KW-0175">Coiled coil</keyword>
<dbReference type="PANTHER" id="PTHR43394:SF1">
    <property type="entry name" value="ATP-BINDING CASSETTE SUB-FAMILY B MEMBER 10, MITOCHONDRIAL"/>
    <property type="match status" value="1"/>
</dbReference>
<keyword evidence="5" id="KW-0067">ATP-binding</keyword>
<feature type="coiled-coil region" evidence="8">
    <location>
        <begin position="372"/>
        <end position="399"/>
    </location>
</feature>
<evidence type="ECO:0000256" key="3">
    <source>
        <dbReference type="ARBA" id="ARBA00022692"/>
    </source>
</evidence>
<sequence>MAATTPACNHTSAIHQLSTSITSRSLPLRIPPPSESLYARLLSRSQTHKCARYTEAHCSMDKSELDSDAAYLRAETPRGGAAVAVDAFKPLKTSSESGSSDSKKEPSLRRQMVHGGPTSFKFTHLYRFATPLDKLLLVVGVITAGANGALFPVMAIVFGNVLTGFTNIPVDMDTVNKAALDYFFIAVAIGTIYLDGRDVKTLNVKWLRSQIGMVSQEPVLFATTIFENIAMGGDNVTREEAIEACKLSNAHNFIMSLPEQYDTLVGEKGVSLSGGQKQRVAIARAIVRKPNILVLDEATSALDNESEKIVQAALNNLMATTNMTTLVIAHRLSTIRHADKIVVLNEGHIVESGTHDELLQIEHGIYQNMYRIQELRSQEEQEEAEKRETENDLASTKLTRTLSGVSAKTDISVSAVEKNFLDKKPFGLMDMLKLNRMEVNYFIIGIIGTIVAGISMPASALLVTGMITSMTEHSTAFCTSLEL</sequence>
<dbReference type="InterPro" id="IPR017871">
    <property type="entry name" value="ABC_transporter-like_CS"/>
</dbReference>
<keyword evidence="4" id="KW-0547">Nucleotide-binding</keyword>
<feature type="region of interest" description="Disordered" evidence="9">
    <location>
        <begin position="92"/>
        <end position="111"/>
    </location>
</feature>
<dbReference type="GO" id="GO:0015421">
    <property type="term" value="F:ABC-type oligopeptide transporter activity"/>
    <property type="evidence" value="ECO:0007669"/>
    <property type="project" value="TreeGrafter"/>
</dbReference>
<dbReference type="PROSITE" id="PS50893">
    <property type="entry name" value="ABC_TRANSPORTER_2"/>
    <property type="match status" value="1"/>
</dbReference>
<dbReference type="InterPro" id="IPR036640">
    <property type="entry name" value="ABC1_TM_sf"/>
</dbReference>
<dbReference type="AlphaFoldDB" id="A0A6G0ND90"/>
<evidence type="ECO:0000256" key="8">
    <source>
        <dbReference type="SAM" id="Coils"/>
    </source>
</evidence>
<evidence type="ECO:0000256" key="4">
    <source>
        <dbReference type="ARBA" id="ARBA00022741"/>
    </source>
</evidence>
<proteinExistence type="predicted"/>
<dbReference type="FunFam" id="3.40.50.300:FF:000604">
    <property type="entry name" value="ABC transporter B family member 28"/>
    <property type="match status" value="1"/>
</dbReference>
<dbReference type="InterPro" id="IPR039421">
    <property type="entry name" value="Type_1_exporter"/>
</dbReference>
<comment type="caution">
    <text evidence="12">The sequence shown here is derived from an EMBL/GenBank/DDBJ whole genome shotgun (WGS) entry which is preliminary data.</text>
</comment>
<dbReference type="Gene3D" id="3.40.50.300">
    <property type="entry name" value="P-loop containing nucleotide triphosphate hydrolases"/>
    <property type="match status" value="1"/>
</dbReference>
<evidence type="ECO:0000256" key="7">
    <source>
        <dbReference type="ARBA" id="ARBA00023136"/>
    </source>
</evidence>
<keyword evidence="7 10" id="KW-0472">Membrane</keyword>
<dbReference type="Proteomes" id="UP000476176">
    <property type="component" value="Unassembled WGS sequence"/>
</dbReference>
<keyword evidence="2" id="KW-0813">Transport</keyword>
<evidence type="ECO:0000256" key="2">
    <source>
        <dbReference type="ARBA" id="ARBA00022448"/>
    </source>
</evidence>
<evidence type="ECO:0000259" key="11">
    <source>
        <dbReference type="PROSITE" id="PS50893"/>
    </source>
</evidence>
<dbReference type="GO" id="GO:0005524">
    <property type="term" value="F:ATP binding"/>
    <property type="evidence" value="ECO:0007669"/>
    <property type="project" value="UniProtKB-KW"/>
</dbReference>
<evidence type="ECO:0000256" key="10">
    <source>
        <dbReference type="SAM" id="Phobius"/>
    </source>
</evidence>